<evidence type="ECO:0000313" key="1">
    <source>
        <dbReference type="EMBL" id="CAK5107411.1"/>
    </source>
</evidence>
<proteinExistence type="predicted"/>
<comment type="caution">
    <text evidence="1">The sequence shown here is derived from an EMBL/GenBank/DDBJ whole genome shotgun (WGS) entry which is preliminary data.</text>
</comment>
<reference evidence="1" key="1">
    <citation type="submission" date="2023-11" db="EMBL/GenBank/DDBJ databases">
        <authorList>
            <person name="Poullet M."/>
        </authorList>
    </citation>
    <scope>NUCLEOTIDE SEQUENCE</scope>
    <source>
        <strain evidence="1">E1834</strain>
    </source>
</reference>
<protein>
    <submittedName>
        <fullName evidence="1">Uncharacterized protein</fullName>
    </submittedName>
</protein>
<organism evidence="1 2">
    <name type="scientific">Meloidogyne enterolobii</name>
    <name type="common">Root-knot nematode worm</name>
    <name type="synonym">Meloidogyne mayaguensis</name>
    <dbReference type="NCBI Taxonomy" id="390850"/>
    <lineage>
        <taxon>Eukaryota</taxon>
        <taxon>Metazoa</taxon>
        <taxon>Ecdysozoa</taxon>
        <taxon>Nematoda</taxon>
        <taxon>Chromadorea</taxon>
        <taxon>Rhabditida</taxon>
        <taxon>Tylenchina</taxon>
        <taxon>Tylenchomorpha</taxon>
        <taxon>Tylenchoidea</taxon>
        <taxon>Meloidogynidae</taxon>
        <taxon>Meloidogyninae</taxon>
        <taxon>Meloidogyne</taxon>
    </lineage>
</organism>
<sequence>MEAMNEGLNDLEMQSFLPYLLLKCGDSKDLIRNQVRKIVHVLNSISVPSKIFPLILDSLKTKNSRQKAEGLVIADSLIEVCFGSYFNKFVHFHLLTGNGILRGFIFKAQISQGHP</sequence>
<keyword evidence="2" id="KW-1185">Reference proteome</keyword>
<dbReference type="EMBL" id="CAVMJV010000126">
    <property type="protein sequence ID" value="CAK5107411.1"/>
    <property type="molecule type" value="Genomic_DNA"/>
</dbReference>
<evidence type="ECO:0000313" key="2">
    <source>
        <dbReference type="Proteomes" id="UP001497535"/>
    </source>
</evidence>
<name>A0ACB1AZH0_MELEN</name>
<dbReference type="Proteomes" id="UP001497535">
    <property type="component" value="Unassembled WGS sequence"/>
</dbReference>
<accession>A0ACB1AZH0</accession>
<gene>
    <name evidence="1" type="ORF">MENTE1834_LOCUS43703</name>
</gene>